<protein>
    <recommendedName>
        <fullName evidence="3 6">Arabinogalactan endo-beta-1,4-galactanase</fullName>
        <ecNumber evidence="3 6">3.2.1.89</ecNumber>
    </recommendedName>
</protein>
<keyword evidence="4 6" id="KW-0378">Hydrolase</keyword>
<dbReference type="PANTHER" id="PTHR34983:SF1">
    <property type="entry name" value="ARABINOGALACTAN ENDO-BETA-1,4-GALACTANASE A"/>
    <property type="match status" value="1"/>
</dbReference>
<keyword evidence="5 6" id="KW-0326">Glycosidase</keyword>
<comment type="caution">
    <text evidence="7">The sequence shown here is derived from an EMBL/GenBank/DDBJ whole genome shotgun (WGS) entry which is preliminary data.</text>
</comment>
<evidence type="ECO:0000256" key="4">
    <source>
        <dbReference type="ARBA" id="ARBA00022801"/>
    </source>
</evidence>
<sequence length="363" mass="40099">MARMLKALLMAALWTTLSIPSAAAASKCKARADPLPYIGVDWSSVLVEERAGVVYKDAQSVEKPLETILVEAGVNMVRQRVWTVDGDYGIDYNLQLARRAKNAGLKFGLNLHYSDTWTNPAQQDIPTGWPHDIDSLEKQLWSYTTEVCNTFAAEGLYPETITIGNEIPSGLLWPTGHTDNPENLSRLLHTAASAVRSSSLGKGTKILTHLAHGWNYELQNWFYDLVLAPGYLTVDDWDVIAVSFYPFWGEGATMDALSNTLTSLATKYNKEVQIVETNWPTSCPNPEYPFPKDQLDIPLSTAGQAEYLRRLASTLKAIPEATGLNYWEPAWINNAVLGSSCESNVLFDPSGKAYDSLSVFGTL</sequence>
<dbReference type="InterPro" id="IPR017853">
    <property type="entry name" value="GH"/>
</dbReference>
<feature type="signal peptide" evidence="6">
    <location>
        <begin position="1"/>
        <end position="24"/>
    </location>
</feature>
<evidence type="ECO:0000256" key="1">
    <source>
        <dbReference type="ARBA" id="ARBA00001695"/>
    </source>
</evidence>
<dbReference type="EMBL" id="JAGTJR010000084">
    <property type="protein sequence ID" value="KAH7012794.1"/>
    <property type="molecule type" value="Genomic_DNA"/>
</dbReference>
<evidence type="ECO:0000313" key="7">
    <source>
        <dbReference type="EMBL" id="KAH7012794.1"/>
    </source>
</evidence>
<dbReference type="Gene3D" id="3.20.20.80">
    <property type="entry name" value="Glycosidases"/>
    <property type="match status" value="1"/>
</dbReference>
<proteinExistence type="inferred from homology"/>
<name>A0ABQ8FQR3_9PEZI</name>
<accession>A0ABQ8FQR3</accession>
<dbReference type="Proteomes" id="UP000774617">
    <property type="component" value="Unassembled WGS sequence"/>
</dbReference>
<reference evidence="7 8" key="1">
    <citation type="journal article" date="2021" name="Nat. Commun.">
        <title>Genetic determinants of endophytism in the Arabidopsis root mycobiome.</title>
        <authorList>
            <person name="Mesny F."/>
            <person name="Miyauchi S."/>
            <person name="Thiergart T."/>
            <person name="Pickel B."/>
            <person name="Atanasova L."/>
            <person name="Karlsson M."/>
            <person name="Huettel B."/>
            <person name="Barry K.W."/>
            <person name="Haridas S."/>
            <person name="Chen C."/>
            <person name="Bauer D."/>
            <person name="Andreopoulos W."/>
            <person name="Pangilinan J."/>
            <person name="LaButti K."/>
            <person name="Riley R."/>
            <person name="Lipzen A."/>
            <person name="Clum A."/>
            <person name="Drula E."/>
            <person name="Henrissat B."/>
            <person name="Kohler A."/>
            <person name="Grigoriev I.V."/>
            <person name="Martin F.M."/>
            <person name="Hacquard S."/>
        </authorList>
    </citation>
    <scope>NUCLEOTIDE SEQUENCE [LARGE SCALE GENOMIC DNA]</scope>
    <source>
        <strain evidence="7 8">MPI-SDFR-AT-0080</strain>
    </source>
</reference>
<keyword evidence="6" id="KW-0732">Signal</keyword>
<dbReference type="Pfam" id="PF07745">
    <property type="entry name" value="Glyco_hydro_53"/>
    <property type="match status" value="1"/>
</dbReference>
<evidence type="ECO:0000256" key="6">
    <source>
        <dbReference type="RuleBase" id="RU361192"/>
    </source>
</evidence>
<dbReference type="EC" id="3.2.1.89" evidence="3 6"/>
<evidence type="ECO:0000256" key="5">
    <source>
        <dbReference type="ARBA" id="ARBA00023295"/>
    </source>
</evidence>
<comment type="similarity">
    <text evidence="2 6">Belongs to the glycosyl hydrolase 53 family.</text>
</comment>
<organism evidence="7 8">
    <name type="scientific">Macrophomina phaseolina</name>
    <dbReference type="NCBI Taxonomy" id="35725"/>
    <lineage>
        <taxon>Eukaryota</taxon>
        <taxon>Fungi</taxon>
        <taxon>Dikarya</taxon>
        <taxon>Ascomycota</taxon>
        <taxon>Pezizomycotina</taxon>
        <taxon>Dothideomycetes</taxon>
        <taxon>Dothideomycetes incertae sedis</taxon>
        <taxon>Botryosphaeriales</taxon>
        <taxon>Botryosphaeriaceae</taxon>
        <taxon>Macrophomina</taxon>
    </lineage>
</organism>
<dbReference type="SUPFAM" id="SSF51445">
    <property type="entry name" value="(Trans)glycosidases"/>
    <property type="match status" value="1"/>
</dbReference>
<evidence type="ECO:0000313" key="8">
    <source>
        <dbReference type="Proteomes" id="UP000774617"/>
    </source>
</evidence>
<dbReference type="GO" id="GO:0016787">
    <property type="term" value="F:hydrolase activity"/>
    <property type="evidence" value="ECO:0007669"/>
    <property type="project" value="UniProtKB-KW"/>
</dbReference>
<evidence type="ECO:0000256" key="3">
    <source>
        <dbReference type="ARBA" id="ARBA00012556"/>
    </source>
</evidence>
<evidence type="ECO:0000256" key="2">
    <source>
        <dbReference type="ARBA" id="ARBA00010687"/>
    </source>
</evidence>
<gene>
    <name evidence="7" type="ORF">B0J12DRAFT_689898</name>
</gene>
<comment type="catalytic activity">
    <reaction evidence="1 6">
        <text>The enzyme specifically hydrolyzes (1-&gt;4)-beta-D-galactosidic linkages in type I arabinogalactans.</text>
        <dbReference type="EC" id="3.2.1.89"/>
    </reaction>
</comment>
<dbReference type="InterPro" id="IPR011683">
    <property type="entry name" value="Glyco_hydro_53"/>
</dbReference>
<dbReference type="PANTHER" id="PTHR34983">
    <property type="entry name" value="ARABINOGALACTAN ENDO-BETA-1,4-GALACTANASE A"/>
    <property type="match status" value="1"/>
</dbReference>
<keyword evidence="8" id="KW-1185">Reference proteome</keyword>
<feature type="chain" id="PRO_5044968627" description="Arabinogalactan endo-beta-1,4-galactanase" evidence="6">
    <location>
        <begin position="25"/>
        <end position="363"/>
    </location>
</feature>